<keyword evidence="9" id="KW-1185">Reference proteome</keyword>
<sequence length="774" mass="86327">MSYSHALRRILQPARLLGPRPASWLLGLLLACACLAGPAQAARSYWDVSYDSLATTLAQQPTDVARLQTLQHLLDLRPTGPQALPLLDRLLALNQQLRTVDAQPYRSLRAGVALWQQGSADAAALDSLHAAIAGFDRVGRPIPWVLIDLAALYNRLNRLEDRRRYYEARLANYRVRGQVQNMTACYVSQGGYYRRMGDYNRTLNNILRAADLAKGYDRRLYVRELLVAGDVYAQWGNRARAEQYLSMAQREPDFQRIDGMSREYTFLSLSRAHARKGQLPTALVLADSVLAARVPDPFEQQMSRAYGLVQKSLLYLQQQQPTAAAPLLARAQRLDDSLHVPMTGKLGEFELDATWARYYTARHDDARAEQHWLRAYHKAAAAHIERLQPEYLKALVDFYTRRQQPAQAQYYANAYIRYAIAFNAAQSVFHVAQYEGERVEQAQNAQISALRQQQAVQAVRLRLSKWLLLGAGLAVALVSGLGAFIYRQLRTNRNTLSQLRDTQAQLVQAEKMAFLGELTSGIAHELQNPLTFMKSFAEVSTELVDDMDGNATPQPKDSQLRSEILAGLKQNLQQISQHGQRASSIIKDMLEHSRTGTSPRVPTDLNALAEENLLLAYQALRSQSPDFDAQLVRDFDPHLGPVAVVASDLGRVLLNLCANALHAVRERQRELELVVVSTSGAPAEPHYVPTVTVRTRRRAGRTVEIRVCDNGPGMPDHIREKIFQPFFTTKPVGEGTGLGLSLCHDIVAKGHGGTLVVDTCEGQGTEFIITLTSA</sequence>
<dbReference type="Gene3D" id="1.25.40.10">
    <property type="entry name" value="Tetratricopeptide repeat domain"/>
    <property type="match status" value="1"/>
</dbReference>
<evidence type="ECO:0000256" key="4">
    <source>
        <dbReference type="SAM" id="Coils"/>
    </source>
</evidence>
<keyword evidence="5" id="KW-0812">Transmembrane</keyword>
<dbReference type="RefSeq" id="WP_345055300.1">
    <property type="nucleotide sequence ID" value="NZ_BAABDK010000021.1"/>
</dbReference>
<dbReference type="Gene3D" id="1.10.287.130">
    <property type="match status" value="1"/>
</dbReference>
<evidence type="ECO:0000256" key="6">
    <source>
        <dbReference type="SAM" id="SignalP"/>
    </source>
</evidence>
<dbReference type="InterPro" id="IPR004358">
    <property type="entry name" value="Sig_transdc_His_kin-like_C"/>
</dbReference>
<gene>
    <name evidence="8" type="ORF">GCM10022409_26560</name>
</gene>
<keyword evidence="3" id="KW-0597">Phosphoprotein</keyword>
<dbReference type="PROSITE" id="PS50109">
    <property type="entry name" value="HIS_KIN"/>
    <property type="match status" value="1"/>
</dbReference>
<evidence type="ECO:0000313" key="9">
    <source>
        <dbReference type="Proteomes" id="UP001501469"/>
    </source>
</evidence>
<dbReference type="Pfam" id="PF00512">
    <property type="entry name" value="HisKA"/>
    <property type="match status" value="1"/>
</dbReference>
<evidence type="ECO:0000256" key="1">
    <source>
        <dbReference type="ARBA" id="ARBA00000085"/>
    </source>
</evidence>
<evidence type="ECO:0000256" key="2">
    <source>
        <dbReference type="ARBA" id="ARBA00012438"/>
    </source>
</evidence>
<dbReference type="InterPro" id="IPR011990">
    <property type="entry name" value="TPR-like_helical_dom_sf"/>
</dbReference>
<dbReference type="Gene3D" id="3.30.565.10">
    <property type="entry name" value="Histidine kinase-like ATPase, C-terminal domain"/>
    <property type="match status" value="1"/>
</dbReference>
<feature type="chain" id="PRO_5047045667" description="histidine kinase" evidence="6">
    <location>
        <begin position="42"/>
        <end position="774"/>
    </location>
</feature>
<dbReference type="SMART" id="SM00388">
    <property type="entry name" value="HisKA"/>
    <property type="match status" value="1"/>
</dbReference>
<dbReference type="SMART" id="SM00387">
    <property type="entry name" value="HATPase_c"/>
    <property type="match status" value="1"/>
</dbReference>
<dbReference type="CDD" id="cd00075">
    <property type="entry name" value="HATPase"/>
    <property type="match status" value="1"/>
</dbReference>
<dbReference type="InterPro" id="IPR036097">
    <property type="entry name" value="HisK_dim/P_sf"/>
</dbReference>
<evidence type="ECO:0000256" key="5">
    <source>
        <dbReference type="SAM" id="Phobius"/>
    </source>
</evidence>
<feature type="signal peptide" evidence="6">
    <location>
        <begin position="1"/>
        <end position="41"/>
    </location>
</feature>
<dbReference type="Proteomes" id="UP001501469">
    <property type="component" value="Unassembled WGS sequence"/>
</dbReference>
<dbReference type="PRINTS" id="PR00344">
    <property type="entry name" value="BCTRLSENSOR"/>
</dbReference>
<dbReference type="SUPFAM" id="SSF55874">
    <property type="entry name" value="ATPase domain of HSP90 chaperone/DNA topoisomerase II/histidine kinase"/>
    <property type="match status" value="1"/>
</dbReference>
<dbReference type="InterPro" id="IPR005467">
    <property type="entry name" value="His_kinase_dom"/>
</dbReference>
<evidence type="ECO:0000256" key="3">
    <source>
        <dbReference type="ARBA" id="ARBA00022553"/>
    </source>
</evidence>
<reference evidence="9" key="1">
    <citation type="journal article" date="2019" name="Int. J. Syst. Evol. Microbiol.">
        <title>The Global Catalogue of Microorganisms (GCM) 10K type strain sequencing project: providing services to taxonomists for standard genome sequencing and annotation.</title>
        <authorList>
            <consortium name="The Broad Institute Genomics Platform"/>
            <consortium name="The Broad Institute Genome Sequencing Center for Infectious Disease"/>
            <person name="Wu L."/>
            <person name="Ma J."/>
        </authorList>
    </citation>
    <scope>NUCLEOTIDE SEQUENCE [LARGE SCALE GENOMIC DNA]</scope>
    <source>
        <strain evidence="9">JCM 17225</strain>
    </source>
</reference>
<feature type="domain" description="Histidine kinase" evidence="7">
    <location>
        <begin position="521"/>
        <end position="774"/>
    </location>
</feature>
<dbReference type="CDD" id="cd00082">
    <property type="entry name" value="HisKA"/>
    <property type="match status" value="1"/>
</dbReference>
<dbReference type="InterPro" id="IPR003594">
    <property type="entry name" value="HATPase_dom"/>
</dbReference>
<comment type="catalytic activity">
    <reaction evidence="1">
        <text>ATP + protein L-histidine = ADP + protein N-phospho-L-histidine.</text>
        <dbReference type="EC" id="2.7.13.3"/>
    </reaction>
</comment>
<dbReference type="InterPro" id="IPR003661">
    <property type="entry name" value="HisK_dim/P_dom"/>
</dbReference>
<feature type="transmembrane region" description="Helical" evidence="5">
    <location>
        <begin position="466"/>
        <end position="486"/>
    </location>
</feature>
<dbReference type="PANTHER" id="PTHR43065:SF42">
    <property type="entry name" value="TWO-COMPONENT SENSOR PPRA"/>
    <property type="match status" value="1"/>
</dbReference>
<dbReference type="SUPFAM" id="SSF48452">
    <property type="entry name" value="TPR-like"/>
    <property type="match status" value="1"/>
</dbReference>
<comment type="caution">
    <text evidence="8">The sequence shown here is derived from an EMBL/GenBank/DDBJ whole genome shotgun (WGS) entry which is preliminary data.</text>
</comment>
<name>A0ABP7UBI0_9BACT</name>
<protein>
    <recommendedName>
        <fullName evidence="2">histidine kinase</fullName>
        <ecNumber evidence="2">2.7.13.3</ecNumber>
    </recommendedName>
</protein>
<dbReference type="PANTHER" id="PTHR43065">
    <property type="entry name" value="SENSOR HISTIDINE KINASE"/>
    <property type="match status" value="1"/>
</dbReference>
<dbReference type="EMBL" id="BAABDK010000021">
    <property type="protein sequence ID" value="GAA4039563.1"/>
    <property type="molecule type" value="Genomic_DNA"/>
</dbReference>
<evidence type="ECO:0000259" key="7">
    <source>
        <dbReference type="PROSITE" id="PS50109"/>
    </source>
</evidence>
<dbReference type="SUPFAM" id="SSF47384">
    <property type="entry name" value="Homodimeric domain of signal transducing histidine kinase"/>
    <property type="match status" value="1"/>
</dbReference>
<dbReference type="Pfam" id="PF02518">
    <property type="entry name" value="HATPase_c"/>
    <property type="match status" value="1"/>
</dbReference>
<dbReference type="EC" id="2.7.13.3" evidence="2"/>
<keyword evidence="4" id="KW-0175">Coiled coil</keyword>
<keyword evidence="5" id="KW-1133">Transmembrane helix</keyword>
<organism evidence="8 9">
    <name type="scientific">Hymenobacter glaciei</name>
    <dbReference type="NCBI Taxonomy" id="877209"/>
    <lineage>
        <taxon>Bacteria</taxon>
        <taxon>Pseudomonadati</taxon>
        <taxon>Bacteroidota</taxon>
        <taxon>Cytophagia</taxon>
        <taxon>Cytophagales</taxon>
        <taxon>Hymenobacteraceae</taxon>
        <taxon>Hymenobacter</taxon>
    </lineage>
</organism>
<accession>A0ABP7UBI0</accession>
<feature type="coiled-coil region" evidence="4">
    <location>
        <begin position="149"/>
        <end position="176"/>
    </location>
</feature>
<proteinExistence type="predicted"/>
<evidence type="ECO:0000313" key="8">
    <source>
        <dbReference type="EMBL" id="GAA4039563.1"/>
    </source>
</evidence>
<dbReference type="InterPro" id="IPR036890">
    <property type="entry name" value="HATPase_C_sf"/>
</dbReference>
<keyword evidence="6" id="KW-0732">Signal</keyword>
<keyword evidence="5" id="KW-0472">Membrane</keyword>